<dbReference type="Proteomes" id="UP000250043">
    <property type="component" value="Unassembled WGS sequence"/>
</dbReference>
<accession>A0A8E2AXJ6</accession>
<dbReference type="EMBL" id="KV722412">
    <property type="protein sequence ID" value="OCH90110.1"/>
    <property type="molecule type" value="Genomic_DNA"/>
</dbReference>
<feature type="compositionally biased region" description="Low complexity" evidence="1">
    <location>
        <begin position="187"/>
        <end position="197"/>
    </location>
</feature>
<feature type="region of interest" description="Disordered" evidence="1">
    <location>
        <begin position="127"/>
        <end position="230"/>
    </location>
</feature>
<keyword evidence="3" id="KW-1185">Reference proteome</keyword>
<dbReference type="AlphaFoldDB" id="A0A8E2AXJ6"/>
<dbReference type="OrthoDB" id="3250110at2759"/>
<proteinExistence type="predicted"/>
<evidence type="ECO:0000313" key="3">
    <source>
        <dbReference type="Proteomes" id="UP000250043"/>
    </source>
</evidence>
<feature type="compositionally biased region" description="Low complexity" evidence="1">
    <location>
        <begin position="204"/>
        <end position="217"/>
    </location>
</feature>
<protein>
    <submittedName>
        <fullName evidence="2">Uncharacterized protein</fullName>
    </submittedName>
</protein>
<evidence type="ECO:0000313" key="2">
    <source>
        <dbReference type="EMBL" id="OCH90110.1"/>
    </source>
</evidence>
<organism evidence="2 3">
    <name type="scientific">Obba rivulosa</name>
    <dbReference type="NCBI Taxonomy" id="1052685"/>
    <lineage>
        <taxon>Eukaryota</taxon>
        <taxon>Fungi</taxon>
        <taxon>Dikarya</taxon>
        <taxon>Basidiomycota</taxon>
        <taxon>Agaricomycotina</taxon>
        <taxon>Agaricomycetes</taxon>
        <taxon>Polyporales</taxon>
        <taxon>Gelatoporiaceae</taxon>
        <taxon>Obba</taxon>
    </lineage>
</organism>
<gene>
    <name evidence="2" type="ORF">OBBRIDRAFT_731457</name>
</gene>
<evidence type="ECO:0000256" key="1">
    <source>
        <dbReference type="SAM" id="MobiDB-lite"/>
    </source>
</evidence>
<name>A0A8E2AXJ6_9APHY</name>
<reference evidence="2 3" key="1">
    <citation type="submission" date="2016-07" db="EMBL/GenBank/DDBJ databases">
        <title>Draft genome of the white-rot fungus Obba rivulosa 3A-2.</title>
        <authorList>
            <consortium name="DOE Joint Genome Institute"/>
            <person name="Miettinen O."/>
            <person name="Riley R."/>
            <person name="Acob R."/>
            <person name="Barry K."/>
            <person name="Cullen D."/>
            <person name="De Vries R."/>
            <person name="Hainaut M."/>
            <person name="Hatakka A."/>
            <person name="Henrissat B."/>
            <person name="Hilden K."/>
            <person name="Kuo R."/>
            <person name="Labutti K."/>
            <person name="Lipzen A."/>
            <person name="Makela M.R."/>
            <person name="Sandor L."/>
            <person name="Spatafora J.W."/>
            <person name="Grigoriev I.V."/>
            <person name="Hibbett D.S."/>
        </authorList>
    </citation>
    <scope>NUCLEOTIDE SEQUENCE [LARGE SCALE GENOMIC DNA]</scope>
    <source>
        <strain evidence="2 3">3A-2</strain>
    </source>
</reference>
<sequence>MSVVLDAFKIKPFDFDAVFASWPDAPRFEGKPKKDMPVDEWLAAIKAGCVERKVPKEHWHRVAQHYMGDKARARFEEVKKVMQTVHGGTYRWNWKNFKVAMRNMGWDVDPDKTESVKVQSKPSGLWWIIGRGNSSDDSKEPEPEPIPTRPHKPKAPERKSTWDVTRFRQGMPIPRRAATTGSIERIPSTSSDSTPSSKGWLSNFTSSPASTSFSSPATSPPITTPTGTPGDTITTIANVPAWLLNACQSLEFLTSEHPKVMTALSAVLITVGSLPALPAISAGAGGAFLASGTAHALGSIAVGLGTLLKAQAEGNVHVAGNEVAKK</sequence>